<comment type="caution">
    <text evidence="1">The sequence shown here is derived from an EMBL/GenBank/DDBJ whole genome shotgun (WGS) entry which is preliminary data.</text>
</comment>
<dbReference type="InterPro" id="IPR043502">
    <property type="entry name" value="DNA/RNA_pol_sf"/>
</dbReference>
<dbReference type="Proteomes" id="UP001151760">
    <property type="component" value="Unassembled WGS sequence"/>
</dbReference>
<dbReference type="PANTHER" id="PTHR24559">
    <property type="entry name" value="TRANSPOSON TY3-I GAG-POL POLYPROTEIN"/>
    <property type="match status" value="1"/>
</dbReference>
<dbReference type="InterPro" id="IPR043128">
    <property type="entry name" value="Rev_trsase/Diguanyl_cyclase"/>
</dbReference>
<dbReference type="PANTHER" id="PTHR24559:SF444">
    <property type="entry name" value="REVERSE TRANSCRIPTASE DOMAIN-CONTAINING PROTEIN"/>
    <property type="match status" value="1"/>
</dbReference>
<dbReference type="EMBL" id="BQNB010017536">
    <property type="protein sequence ID" value="GJT64353.1"/>
    <property type="molecule type" value="Genomic_DNA"/>
</dbReference>
<dbReference type="SUPFAM" id="SSF56672">
    <property type="entry name" value="DNA/RNA polymerases"/>
    <property type="match status" value="1"/>
</dbReference>
<evidence type="ECO:0000313" key="1">
    <source>
        <dbReference type="EMBL" id="GJT64353.1"/>
    </source>
</evidence>
<evidence type="ECO:0000313" key="2">
    <source>
        <dbReference type="Proteomes" id="UP001151760"/>
    </source>
</evidence>
<dbReference type="Gene3D" id="3.10.10.10">
    <property type="entry name" value="HIV Type 1 Reverse Transcriptase, subunit A, domain 1"/>
    <property type="match status" value="1"/>
</dbReference>
<reference evidence="1" key="1">
    <citation type="journal article" date="2022" name="Int. J. Mol. Sci.">
        <title>Draft Genome of Tanacetum Coccineum: Genomic Comparison of Closely Related Tanacetum-Family Plants.</title>
        <authorList>
            <person name="Yamashiro T."/>
            <person name="Shiraishi A."/>
            <person name="Nakayama K."/>
            <person name="Satake H."/>
        </authorList>
    </citation>
    <scope>NUCLEOTIDE SEQUENCE</scope>
</reference>
<dbReference type="Gene3D" id="3.30.70.270">
    <property type="match status" value="1"/>
</dbReference>
<sequence>MLLKKICLLEKNPQFGAKDSASILKKCFMFKTRDVFQDTQTDCIQDTAQKMKLKRLKASIATMTRQTDAEQRRPTIKKLEVKQVEFKLGEDCWEIQNTKRAKVTTCPLSVTVGDGYNIATTILGIQWLSIVEEFIDVFGVLKELPPSRPCDHRNTLLEEVSLLRLEGLPTELQPELQAVVEEFVNVFAILKELPPSRPCDHRNTLLEGTKPMNVRPYRHPLTQKDAIESMVQELLDTGVIRPRYHQIRMFGDDVAKTAFKTHHGHYEFLSLQEYVEYLIAVLEVMRQHQLYAKLSKCVFGSKKVEYLGHVISGLGVATDPSKIKAMESWHVPNNVK</sequence>
<gene>
    <name evidence="1" type="ORF">Tco_1015833</name>
</gene>
<keyword evidence="2" id="KW-1185">Reference proteome</keyword>
<proteinExistence type="predicted"/>
<accession>A0ABQ5FN86</accession>
<dbReference type="InterPro" id="IPR053134">
    <property type="entry name" value="RNA-dir_DNA_polymerase"/>
</dbReference>
<protein>
    <submittedName>
        <fullName evidence="1">Uncharacterized protein</fullName>
    </submittedName>
</protein>
<reference evidence="1" key="2">
    <citation type="submission" date="2022-01" db="EMBL/GenBank/DDBJ databases">
        <authorList>
            <person name="Yamashiro T."/>
            <person name="Shiraishi A."/>
            <person name="Satake H."/>
            <person name="Nakayama K."/>
        </authorList>
    </citation>
    <scope>NUCLEOTIDE SEQUENCE</scope>
</reference>
<name>A0ABQ5FN86_9ASTR</name>
<organism evidence="1 2">
    <name type="scientific">Tanacetum coccineum</name>
    <dbReference type="NCBI Taxonomy" id="301880"/>
    <lineage>
        <taxon>Eukaryota</taxon>
        <taxon>Viridiplantae</taxon>
        <taxon>Streptophyta</taxon>
        <taxon>Embryophyta</taxon>
        <taxon>Tracheophyta</taxon>
        <taxon>Spermatophyta</taxon>
        <taxon>Magnoliopsida</taxon>
        <taxon>eudicotyledons</taxon>
        <taxon>Gunneridae</taxon>
        <taxon>Pentapetalae</taxon>
        <taxon>asterids</taxon>
        <taxon>campanulids</taxon>
        <taxon>Asterales</taxon>
        <taxon>Asteraceae</taxon>
        <taxon>Asteroideae</taxon>
        <taxon>Anthemideae</taxon>
        <taxon>Anthemidinae</taxon>
        <taxon>Tanacetum</taxon>
    </lineage>
</organism>